<sequence>MSESAALTAKRAMLDLGAAGKQAAACAERQGFRICRKDTSGRHPPLSRQSTENGEDVNVPRKLNGSTGDMPSHQDLHKELLLSHKRGRLPEEKPELQRRLERRRLEQDREKELALRPPSDLEQELRRRQQKLRQYEEEEQRRKQGPSNIPEFVRVKENLRHIQTSEDRA</sequence>
<evidence type="ECO:0000313" key="4">
    <source>
        <dbReference type="Proteomes" id="UP000694580"/>
    </source>
</evidence>
<dbReference type="InterPro" id="IPR009533">
    <property type="entry name" value="FAM107"/>
</dbReference>
<evidence type="ECO:0000256" key="1">
    <source>
        <dbReference type="ARBA" id="ARBA00023054"/>
    </source>
</evidence>
<organism evidence="3 4">
    <name type="scientific">Denticeps clupeoides</name>
    <name type="common">denticle herring</name>
    <dbReference type="NCBI Taxonomy" id="299321"/>
    <lineage>
        <taxon>Eukaryota</taxon>
        <taxon>Metazoa</taxon>
        <taxon>Chordata</taxon>
        <taxon>Craniata</taxon>
        <taxon>Vertebrata</taxon>
        <taxon>Euteleostomi</taxon>
        <taxon>Actinopterygii</taxon>
        <taxon>Neopterygii</taxon>
        <taxon>Teleostei</taxon>
        <taxon>Clupei</taxon>
        <taxon>Clupeiformes</taxon>
        <taxon>Denticipitoidei</taxon>
        <taxon>Denticipitidae</taxon>
        <taxon>Denticeps</taxon>
    </lineage>
</organism>
<feature type="compositionally biased region" description="Basic and acidic residues" evidence="2">
    <location>
        <begin position="153"/>
        <end position="169"/>
    </location>
</feature>
<evidence type="ECO:0000256" key="2">
    <source>
        <dbReference type="SAM" id="MobiDB-lite"/>
    </source>
</evidence>
<keyword evidence="1" id="KW-0175">Coiled coil</keyword>
<feature type="region of interest" description="Disordered" evidence="2">
    <location>
        <begin position="34"/>
        <end position="169"/>
    </location>
</feature>
<dbReference type="PANTHER" id="PTHR16768">
    <property type="entry name" value="DOWN REGULATED IN RENAL CARCINOMA 1/TU3A"/>
    <property type="match status" value="1"/>
</dbReference>
<evidence type="ECO:0000313" key="3">
    <source>
        <dbReference type="Ensembl" id="ENSDCDP00010025251.1"/>
    </source>
</evidence>
<feature type="compositionally biased region" description="Basic and acidic residues" evidence="2">
    <location>
        <begin position="123"/>
        <end position="142"/>
    </location>
</feature>
<reference evidence="3 4" key="1">
    <citation type="submission" date="2020-06" db="EMBL/GenBank/DDBJ databases">
        <authorList>
            <consortium name="Wellcome Sanger Institute Data Sharing"/>
        </authorList>
    </citation>
    <scope>NUCLEOTIDE SEQUENCE [LARGE SCALE GENOMIC DNA]</scope>
</reference>
<gene>
    <name evidence="3" type="primary">zgc:195245</name>
</gene>
<dbReference type="GeneTree" id="ENSGT00390000011228"/>
<dbReference type="Pfam" id="PF06625">
    <property type="entry name" value="DUF1151"/>
    <property type="match status" value="1"/>
</dbReference>
<dbReference type="AlphaFoldDB" id="A0AAY4BYF6"/>
<keyword evidence="4" id="KW-1185">Reference proteome</keyword>
<accession>A0AAY4BYF6</accession>
<name>A0AAY4BYF6_9TELE</name>
<feature type="compositionally biased region" description="Basic and acidic residues" evidence="2">
    <location>
        <begin position="72"/>
        <end position="114"/>
    </location>
</feature>
<protein>
    <submittedName>
        <fullName evidence="3">Uncharacterized protein</fullName>
    </submittedName>
</protein>
<reference evidence="3" key="3">
    <citation type="submission" date="2025-09" db="UniProtKB">
        <authorList>
            <consortium name="Ensembl"/>
        </authorList>
    </citation>
    <scope>IDENTIFICATION</scope>
</reference>
<dbReference type="Ensembl" id="ENSDCDT00010031282.1">
    <property type="protein sequence ID" value="ENSDCDP00010025251.1"/>
    <property type="gene ID" value="ENSDCDG00010016047.1"/>
</dbReference>
<dbReference type="PANTHER" id="PTHR16768:SF7">
    <property type="entry name" value="PROTEIN FAM107B-LIKE"/>
    <property type="match status" value="1"/>
</dbReference>
<proteinExistence type="predicted"/>
<dbReference type="Proteomes" id="UP000694580">
    <property type="component" value="Chromosome 10"/>
</dbReference>
<reference evidence="3" key="2">
    <citation type="submission" date="2025-08" db="UniProtKB">
        <authorList>
            <consortium name="Ensembl"/>
        </authorList>
    </citation>
    <scope>IDENTIFICATION</scope>
</reference>